<dbReference type="RefSeq" id="XP_035677546.1">
    <property type="nucleotide sequence ID" value="XM_035821653.1"/>
</dbReference>
<dbReference type="NCBIfam" id="NF040941">
    <property type="entry name" value="GGGWT_bact"/>
    <property type="match status" value="1"/>
</dbReference>
<dbReference type="Gene3D" id="3.90.215.10">
    <property type="entry name" value="Gamma Fibrinogen, chain A, domain 1"/>
    <property type="match status" value="1"/>
</dbReference>
<feature type="region of interest" description="Disordered" evidence="2">
    <location>
        <begin position="153"/>
        <end position="173"/>
    </location>
</feature>
<evidence type="ECO:0000256" key="2">
    <source>
        <dbReference type="SAM" id="MobiDB-lite"/>
    </source>
</evidence>
<evidence type="ECO:0000313" key="6">
    <source>
        <dbReference type="RefSeq" id="XP_035677546.1"/>
    </source>
</evidence>
<dbReference type="InterPro" id="IPR014716">
    <property type="entry name" value="Fibrinogen_a/b/g_C_1"/>
</dbReference>
<dbReference type="InterPro" id="IPR002181">
    <property type="entry name" value="Fibrinogen_a/b/g_C_dom"/>
</dbReference>
<dbReference type="GO" id="GO:0005615">
    <property type="term" value="C:extracellular space"/>
    <property type="evidence" value="ECO:0000318"/>
    <property type="project" value="GO_Central"/>
</dbReference>
<feature type="domain" description="Fibrinogen C-terminal" evidence="4">
    <location>
        <begin position="169"/>
        <end position="384"/>
    </location>
</feature>
<dbReference type="PROSITE" id="PS51406">
    <property type="entry name" value="FIBRINOGEN_C_2"/>
    <property type="match status" value="1"/>
</dbReference>
<dbReference type="InterPro" id="IPR020837">
    <property type="entry name" value="Fibrinogen_CS"/>
</dbReference>
<dbReference type="SMART" id="SM00186">
    <property type="entry name" value="FBG"/>
    <property type="match status" value="1"/>
</dbReference>
<dbReference type="AlphaFoldDB" id="A0A9J7L7S9"/>
<keyword evidence="3" id="KW-0732">Signal</keyword>
<name>A0A9J7L7S9_BRAFL</name>
<organism evidence="5 6">
    <name type="scientific">Branchiostoma floridae</name>
    <name type="common">Florida lancelet</name>
    <name type="synonym">Amphioxus</name>
    <dbReference type="NCBI Taxonomy" id="7739"/>
    <lineage>
        <taxon>Eukaryota</taxon>
        <taxon>Metazoa</taxon>
        <taxon>Chordata</taxon>
        <taxon>Cephalochordata</taxon>
        <taxon>Leptocardii</taxon>
        <taxon>Amphioxiformes</taxon>
        <taxon>Branchiostomatidae</taxon>
        <taxon>Branchiostoma</taxon>
    </lineage>
</organism>
<evidence type="ECO:0000256" key="3">
    <source>
        <dbReference type="SAM" id="SignalP"/>
    </source>
</evidence>
<reference evidence="5" key="1">
    <citation type="journal article" date="2020" name="Nat. Ecol. Evol.">
        <title>Deeply conserved synteny resolves early events in vertebrate evolution.</title>
        <authorList>
            <person name="Simakov O."/>
            <person name="Marletaz F."/>
            <person name="Yue J.X."/>
            <person name="O'Connell B."/>
            <person name="Jenkins J."/>
            <person name="Brandt A."/>
            <person name="Calef R."/>
            <person name="Tung C.H."/>
            <person name="Huang T.K."/>
            <person name="Schmutz J."/>
            <person name="Satoh N."/>
            <person name="Yu J.K."/>
            <person name="Putnam N.H."/>
            <person name="Green R.E."/>
            <person name="Rokhsar D.S."/>
        </authorList>
    </citation>
    <scope>NUCLEOTIDE SEQUENCE [LARGE SCALE GENOMIC DNA]</scope>
    <source>
        <strain evidence="5">S238N-H82</strain>
    </source>
</reference>
<dbReference type="OMA" id="YDQFSIG"/>
<dbReference type="SUPFAM" id="SSF56496">
    <property type="entry name" value="Fibrinogen C-terminal domain-like"/>
    <property type="match status" value="1"/>
</dbReference>
<evidence type="ECO:0000259" key="4">
    <source>
        <dbReference type="PROSITE" id="PS51406"/>
    </source>
</evidence>
<dbReference type="FunFam" id="3.90.215.10:FF:000001">
    <property type="entry name" value="Tenascin isoform 1"/>
    <property type="match status" value="1"/>
</dbReference>
<dbReference type="PANTHER" id="PTHR19143:SF458">
    <property type="entry name" value="FIBRINOGEN C-TERMINAL DOMAIN-CONTAINING PROTEIN-RELATED"/>
    <property type="match status" value="1"/>
</dbReference>
<dbReference type="KEGG" id="bfo:118416523"/>
<evidence type="ECO:0000313" key="5">
    <source>
        <dbReference type="Proteomes" id="UP000001554"/>
    </source>
</evidence>
<reference evidence="6" key="2">
    <citation type="submission" date="2025-08" db="UniProtKB">
        <authorList>
            <consortium name="RefSeq"/>
        </authorList>
    </citation>
    <scope>IDENTIFICATION</scope>
    <source>
        <strain evidence="6">S238N-H82</strain>
        <tissue evidence="6">Testes</tissue>
    </source>
</reference>
<keyword evidence="1" id="KW-1015">Disulfide bond</keyword>
<dbReference type="OrthoDB" id="2154780at2759"/>
<keyword evidence="5" id="KW-1185">Reference proteome</keyword>
<dbReference type="PROSITE" id="PS00514">
    <property type="entry name" value="FIBRINOGEN_C_1"/>
    <property type="match status" value="1"/>
</dbReference>
<dbReference type="Pfam" id="PF00147">
    <property type="entry name" value="Fibrinogen_C"/>
    <property type="match status" value="1"/>
</dbReference>
<gene>
    <name evidence="6" type="primary">LOC118416523</name>
</gene>
<proteinExistence type="predicted"/>
<dbReference type="InterPro" id="IPR050373">
    <property type="entry name" value="Fibrinogen_C-term_domain"/>
</dbReference>
<dbReference type="InterPro" id="IPR036056">
    <property type="entry name" value="Fibrinogen-like_C"/>
</dbReference>
<dbReference type="Proteomes" id="UP000001554">
    <property type="component" value="Chromosome 5"/>
</dbReference>
<dbReference type="CDD" id="cd00087">
    <property type="entry name" value="FReD"/>
    <property type="match status" value="1"/>
</dbReference>
<feature type="chain" id="PRO_5039937699" evidence="3">
    <location>
        <begin position="32"/>
        <end position="386"/>
    </location>
</feature>
<accession>A0A9J7L7S9</accession>
<protein>
    <submittedName>
        <fullName evidence="6">Ficolin-2-like</fullName>
    </submittedName>
</protein>
<sequence>MTGNMATIRRLVGVDVFLAVLLLLQVGLTLTEHHRDTAREARAPQPFPVPEDPITVTRSLCNNVDKPALQNRTAVFETSDGSGSVVFNHIYNFHTKKCEDNNNNNAGVNDALKALLESVDAMAKSTRSLRQDIRKARKDSACCGRLKDGPGELGTDKCSSTTSPEPSPTPEGFFPRDCAQVLRQGNGQAPSGVYTLYHADKSFRAYCDMDTDGGGWIVIQRRTDGKQRFYRNWKAYKRGFGKLEKEFWLGNDIIYKLTNAQHNELRIDLEDFEGEKTFARYEKFRIGNIADNFRLEELGDYSGTAGDSLIYHKGMEWSTRDEDNDNSSEQCAVVNYGAWWYNRCRVSNLNGRYGDNTKDGIIWKTWKGDDYSLKATEMKIRPFYFK</sequence>
<dbReference type="PANTHER" id="PTHR19143">
    <property type="entry name" value="FIBRINOGEN/TENASCIN/ANGIOPOEITIN"/>
    <property type="match status" value="1"/>
</dbReference>
<feature type="signal peptide" evidence="3">
    <location>
        <begin position="1"/>
        <end position="31"/>
    </location>
</feature>
<evidence type="ECO:0000256" key="1">
    <source>
        <dbReference type="ARBA" id="ARBA00023157"/>
    </source>
</evidence>
<dbReference type="GeneID" id="118416523"/>